<evidence type="ECO:0000256" key="2">
    <source>
        <dbReference type="SAM" id="Phobius"/>
    </source>
</evidence>
<dbReference type="Pfam" id="PF04304">
    <property type="entry name" value="DUF454"/>
    <property type="match status" value="1"/>
</dbReference>
<reference evidence="3 4" key="1">
    <citation type="submission" date="2018-02" db="EMBL/GenBank/DDBJ databases">
        <title>Corynebacterium alimpuense sp. nov., a marine obligate actinomycete isolated from sediments of Valparaiso bay, Chile.</title>
        <authorList>
            <person name="Claverias F."/>
            <person name="Gonzales-Siles L."/>
            <person name="Salva-Serra F."/>
            <person name="Inganaes E."/>
            <person name="Molin K."/>
            <person name="Cumsille A."/>
            <person name="Undabarrena A."/>
            <person name="Couve E."/>
            <person name="Moore E.R.B."/>
            <person name="Gomila M."/>
            <person name="Camara B."/>
        </authorList>
    </citation>
    <scope>NUCLEOTIDE SEQUENCE [LARGE SCALE GENOMIC DNA]</scope>
    <source>
        <strain evidence="3 4">CCUG 69366</strain>
    </source>
</reference>
<dbReference type="InterPro" id="IPR007401">
    <property type="entry name" value="DUF454"/>
</dbReference>
<keyword evidence="2" id="KW-1133">Transmembrane helix</keyword>
<proteinExistence type="predicted"/>
<dbReference type="GO" id="GO:0005886">
    <property type="term" value="C:plasma membrane"/>
    <property type="evidence" value="ECO:0007669"/>
    <property type="project" value="TreeGrafter"/>
</dbReference>
<protein>
    <submittedName>
        <fullName evidence="3">DUF454 domain-containing protein</fullName>
    </submittedName>
</protein>
<comment type="caution">
    <text evidence="3">The sequence shown here is derived from an EMBL/GenBank/DDBJ whole genome shotgun (WGS) entry which is preliminary data.</text>
</comment>
<sequence length="152" mass="16446">MLKSLLIVGGSLSFILGAVGIVLPILPTTPFFLLSAYCFARSSERLFNYLINHRVFGSYISNYYHHAMTKTDKIRTLSLLWLGMGLSILLIGQLIPALILPLIAAAVTVHILRLTPRPEKMPDTGPDTADPALSTPAATTAHTTLLKSETGS</sequence>
<name>A0A3M8K4S9_9CORY</name>
<gene>
    <name evidence="3" type="ORF">C5L39_09475</name>
</gene>
<accession>A0A3M8K4S9</accession>
<evidence type="ECO:0000256" key="1">
    <source>
        <dbReference type="SAM" id="MobiDB-lite"/>
    </source>
</evidence>
<keyword evidence="2" id="KW-0472">Membrane</keyword>
<dbReference type="RefSeq" id="WP_123048675.1">
    <property type="nucleotide sequence ID" value="NZ_PTJO01000006.1"/>
</dbReference>
<dbReference type="PANTHER" id="PTHR35813">
    <property type="entry name" value="INNER MEMBRANE PROTEIN YBAN"/>
    <property type="match status" value="1"/>
</dbReference>
<feature type="transmembrane region" description="Helical" evidence="2">
    <location>
        <begin position="79"/>
        <end position="112"/>
    </location>
</feature>
<feature type="compositionally biased region" description="Low complexity" evidence="1">
    <location>
        <begin position="126"/>
        <end position="146"/>
    </location>
</feature>
<dbReference type="Proteomes" id="UP000266975">
    <property type="component" value="Unassembled WGS sequence"/>
</dbReference>
<keyword evidence="4" id="KW-1185">Reference proteome</keyword>
<keyword evidence="2" id="KW-0812">Transmembrane</keyword>
<organism evidence="3 4">
    <name type="scientific">Corynebacterium alimapuense</name>
    <dbReference type="NCBI Taxonomy" id="1576874"/>
    <lineage>
        <taxon>Bacteria</taxon>
        <taxon>Bacillati</taxon>
        <taxon>Actinomycetota</taxon>
        <taxon>Actinomycetes</taxon>
        <taxon>Mycobacteriales</taxon>
        <taxon>Corynebacteriaceae</taxon>
        <taxon>Corynebacterium</taxon>
    </lineage>
</organism>
<feature type="region of interest" description="Disordered" evidence="1">
    <location>
        <begin position="120"/>
        <end position="152"/>
    </location>
</feature>
<dbReference type="PANTHER" id="PTHR35813:SF1">
    <property type="entry name" value="INNER MEMBRANE PROTEIN YBAN"/>
    <property type="match status" value="1"/>
</dbReference>
<dbReference type="AlphaFoldDB" id="A0A3M8K4S9"/>
<evidence type="ECO:0000313" key="4">
    <source>
        <dbReference type="Proteomes" id="UP000266975"/>
    </source>
</evidence>
<dbReference type="EMBL" id="PTJO01000006">
    <property type="protein sequence ID" value="RNE48100.1"/>
    <property type="molecule type" value="Genomic_DNA"/>
</dbReference>
<dbReference type="OrthoDB" id="4422381at2"/>
<evidence type="ECO:0000313" key="3">
    <source>
        <dbReference type="EMBL" id="RNE48100.1"/>
    </source>
</evidence>